<organism evidence="15 16">
    <name type="scientific">Microbaculum marinum</name>
    <dbReference type="NCBI Taxonomy" id="1764581"/>
    <lineage>
        <taxon>Bacteria</taxon>
        <taxon>Pseudomonadati</taxon>
        <taxon>Pseudomonadota</taxon>
        <taxon>Alphaproteobacteria</taxon>
        <taxon>Hyphomicrobiales</taxon>
        <taxon>Tepidamorphaceae</taxon>
        <taxon>Microbaculum</taxon>
    </lineage>
</organism>
<dbReference type="EMBL" id="JAZHOF010000001">
    <property type="protein sequence ID" value="MEJ8569939.1"/>
    <property type="molecule type" value="Genomic_DNA"/>
</dbReference>
<gene>
    <name evidence="15" type="ORF">V3328_00535</name>
</gene>
<dbReference type="InterPro" id="IPR000121">
    <property type="entry name" value="PEP_util_C"/>
</dbReference>
<dbReference type="Proteomes" id="UP001378188">
    <property type="component" value="Unassembled WGS sequence"/>
</dbReference>
<keyword evidence="7" id="KW-0813">Transport</keyword>
<dbReference type="GO" id="GO:0046872">
    <property type="term" value="F:metal ion binding"/>
    <property type="evidence" value="ECO:0007669"/>
    <property type="project" value="UniProtKB-KW"/>
</dbReference>
<comment type="catalytic activity">
    <reaction evidence="7">
        <text>L-histidyl-[protein] + phosphoenolpyruvate = N(pros)-phospho-L-histidyl-[protein] + pyruvate</text>
        <dbReference type="Rhea" id="RHEA:23880"/>
        <dbReference type="Rhea" id="RHEA-COMP:9745"/>
        <dbReference type="Rhea" id="RHEA-COMP:9746"/>
        <dbReference type="ChEBI" id="CHEBI:15361"/>
        <dbReference type="ChEBI" id="CHEBI:29979"/>
        <dbReference type="ChEBI" id="CHEBI:58702"/>
        <dbReference type="ChEBI" id="CHEBI:64837"/>
        <dbReference type="EC" id="2.7.3.9"/>
    </reaction>
</comment>
<dbReference type="InterPro" id="IPR036618">
    <property type="entry name" value="PtsI_HPr-bd_sf"/>
</dbReference>
<dbReference type="InterPro" id="IPR050499">
    <property type="entry name" value="PEP-utilizing_PTS_enzyme"/>
</dbReference>
<dbReference type="Pfam" id="PF02896">
    <property type="entry name" value="PEP-utilizers_C"/>
    <property type="match status" value="1"/>
</dbReference>
<dbReference type="InterPro" id="IPR040442">
    <property type="entry name" value="Pyrv_kinase-like_dom_sf"/>
</dbReference>
<feature type="binding site" evidence="10">
    <location>
        <position position="466"/>
    </location>
    <ligand>
        <name>Mg(2+)</name>
        <dbReference type="ChEBI" id="CHEBI:18420"/>
    </ligand>
</feature>
<keyword evidence="7" id="KW-0762">Sugar transport</keyword>
<keyword evidence="7" id="KW-0963">Cytoplasm</keyword>
<dbReference type="InterPro" id="IPR023151">
    <property type="entry name" value="PEP_util_CS"/>
</dbReference>
<dbReference type="SUPFAM" id="SSF52009">
    <property type="entry name" value="Phosphohistidine domain"/>
    <property type="match status" value="1"/>
</dbReference>
<feature type="binding site" evidence="9">
    <location>
        <position position="346"/>
    </location>
    <ligand>
        <name>phosphoenolpyruvate</name>
        <dbReference type="ChEBI" id="CHEBI:58702"/>
    </ligand>
</feature>
<keyword evidence="6 7" id="KW-0460">Magnesium</keyword>
<feature type="region of interest" description="Disordered" evidence="11">
    <location>
        <begin position="1"/>
        <end position="23"/>
    </location>
</feature>
<evidence type="ECO:0000259" key="14">
    <source>
        <dbReference type="Pfam" id="PF05524"/>
    </source>
</evidence>
<feature type="active site" description="Proton donor" evidence="8">
    <location>
        <position position="513"/>
    </location>
</feature>
<comment type="similarity">
    <text evidence="2 7">Belongs to the PEP-utilizing enzyme family.</text>
</comment>
<dbReference type="PIRSF" id="PIRSF000732">
    <property type="entry name" value="PTS_enzyme_I"/>
    <property type="match status" value="1"/>
</dbReference>
<dbReference type="EC" id="2.7.3.9" evidence="7"/>
<feature type="binding site" evidence="10">
    <location>
        <position position="444"/>
    </location>
    <ligand>
        <name>Mg(2+)</name>
        <dbReference type="ChEBI" id="CHEBI:18420"/>
    </ligand>
</feature>
<name>A0AAW9R9V2_9HYPH</name>
<accession>A0AAW9R9V2</accession>
<evidence type="ECO:0000256" key="1">
    <source>
        <dbReference type="ARBA" id="ARBA00001946"/>
    </source>
</evidence>
<dbReference type="Pfam" id="PF00391">
    <property type="entry name" value="PEP-utilizers"/>
    <property type="match status" value="1"/>
</dbReference>
<dbReference type="PROSITE" id="PS00742">
    <property type="entry name" value="PEP_ENZYMES_2"/>
    <property type="match status" value="1"/>
</dbReference>
<dbReference type="GO" id="GO:0016301">
    <property type="term" value="F:kinase activity"/>
    <property type="evidence" value="ECO:0007669"/>
    <property type="project" value="UniProtKB-KW"/>
</dbReference>
<comment type="subcellular location">
    <subcellularLocation>
        <location evidence="7">Cytoplasm</location>
    </subcellularLocation>
</comment>
<evidence type="ECO:0000256" key="8">
    <source>
        <dbReference type="PIRSR" id="PIRSR000732-1"/>
    </source>
</evidence>
<dbReference type="Gene3D" id="3.50.30.10">
    <property type="entry name" value="Phosphohistidine domain"/>
    <property type="match status" value="1"/>
</dbReference>
<evidence type="ECO:0000256" key="9">
    <source>
        <dbReference type="PIRSR" id="PIRSR000732-2"/>
    </source>
</evidence>
<keyword evidence="7" id="KW-0598">Phosphotransferase system</keyword>
<dbReference type="Gene3D" id="1.10.274.10">
    <property type="entry name" value="PtsI, HPr-binding domain"/>
    <property type="match status" value="1"/>
</dbReference>
<feature type="binding site" evidence="9">
    <location>
        <position position="476"/>
    </location>
    <ligand>
        <name>phosphoenolpyruvate</name>
        <dbReference type="ChEBI" id="CHEBI:58702"/>
    </ligand>
</feature>
<dbReference type="InterPro" id="IPR008279">
    <property type="entry name" value="PEP-util_enz_mobile_dom"/>
</dbReference>
<dbReference type="PANTHER" id="PTHR46244:SF6">
    <property type="entry name" value="PHOSPHOENOLPYRUVATE-PROTEIN PHOSPHOTRANSFERASE"/>
    <property type="match status" value="1"/>
</dbReference>
<evidence type="ECO:0000259" key="13">
    <source>
        <dbReference type="Pfam" id="PF02896"/>
    </source>
</evidence>
<evidence type="ECO:0000256" key="10">
    <source>
        <dbReference type="PIRSR" id="PIRSR000732-3"/>
    </source>
</evidence>
<dbReference type="PRINTS" id="PR01736">
    <property type="entry name" value="PHPHTRNFRASE"/>
</dbReference>
<feature type="domain" description="Phosphotransferase system enzyme I N-terminal" evidence="14">
    <location>
        <begin position="14"/>
        <end position="128"/>
    </location>
</feature>
<comment type="cofactor">
    <cofactor evidence="1 7 10">
        <name>Mg(2+)</name>
        <dbReference type="ChEBI" id="CHEBI:18420"/>
    </cofactor>
</comment>
<evidence type="ECO:0000313" key="15">
    <source>
        <dbReference type="EMBL" id="MEJ8569939.1"/>
    </source>
</evidence>
<protein>
    <recommendedName>
        <fullName evidence="7">Phosphoenolpyruvate-protein phosphotransferase</fullName>
        <ecNumber evidence="7">2.7.3.9</ecNumber>
    </recommendedName>
    <alternativeName>
        <fullName evidence="7">Phosphotransferase system, enzyme I</fullName>
    </alternativeName>
</protein>
<keyword evidence="16" id="KW-1185">Reference proteome</keyword>
<evidence type="ECO:0000259" key="12">
    <source>
        <dbReference type="Pfam" id="PF00391"/>
    </source>
</evidence>
<dbReference type="GO" id="GO:0008965">
    <property type="term" value="F:phosphoenolpyruvate-protein phosphotransferase activity"/>
    <property type="evidence" value="ECO:0007669"/>
    <property type="project" value="UniProtKB-EC"/>
</dbReference>
<evidence type="ECO:0000256" key="4">
    <source>
        <dbReference type="ARBA" id="ARBA00022723"/>
    </source>
</evidence>
<feature type="binding site" evidence="9">
    <location>
        <position position="294"/>
    </location>
    <ligand>
        <name>phosphoenolpyruvate</name>
        <dbReference type="ChEBI" id="CHEBI:58702"/>
    </ligand>
</feature>
<dbReference type="Pfam" id="PF05524">
    <property type="entry name" value="PEP-utilisers_N"/>
    <property type="match status" value="1"/>
</dbReference>
<evidence type="ECO:0000256" key="7">
    <source>
        <dbReference type="PIRNR" id="PIRNR000732"/>
    </source>
</evidence>
<dbReference type="GO" id="GO:0009401">
    <property type="term" value="P:phosphoenolpyruvate-dependent sugar phosphotransferase system"/>
    <property type="evidence" value="ECO:0007669"/>
    <property type="project" value="UniProtKB-KW"/>
</dbReference>
<evidence type="ECO:0000256" key="6">
    <source>
        <dbReference type="ARBA" id="ARBA00022842"/>
    </source>
</evidence>
<evidence type="ECO:0000313" key="16">
    <source>
        <dbReference type="Proteomes" id="UP001378188"/>
    </source>
</evidence>
<dbReference type="AlphaFoldDB" id="A0AAW9R9V2"/>
<keyword evidence="4 7" id="KW-0479">Metal-binding</keyword>
<dbReference type="RefSeq" id="WP_340327680.1">
    <property type="nucleotide sequence ID" value="NZ_JAZHOF010000001.1"/>
</dbReference>
<evidence type="ECO:0000256" key="2">
    <source>
        <dbReference type="ARBA" id="ARBA00007837"/>
    </source>
</evidence>
<comment type="caution">
    <text evidence="15">The sequence shown here is derived from an EMBL/GenBank/DDBJ whole genome shotgun (WGS) entry which is preliminary data.</text>
</comment>
<dbReference type="PANTHER" id="PTHR46244">
    <property type="entry name" value="PHOSPHOENOLPYRUVATE-PROTEIN PHOSPHOTRANSFERASE"/>
    <property type="match status" value="1"/>
</dbReference>
<evidence type="ECO:0000256" key="5">
    <source>
        <dbReference type="ARBA" id="ARBA00022777"/>
    </source>
</evidence>
<sequence length="556" mass="56983">MSVEARSPEPPTYQGRPASPGVTFGPVVVERAATGSGRGAGDPAGERAALETALAGAAAALAGLVAGSSADAAEILEFQLALVEDEALSAPAFEAIDAGQPAEAAWRQALDAQIADYRAAEEEYFRARAADLVDLRDRVAGLLGGQTVAGVELPDGAVYLADDIAPSRFLSTDWRGRGIALQAGSPTSHVAMLARARGIPMIVGLGTVSVDEGDLVLLDADSGRLVVAAEPADQLRFAAEFAIHRRRAPATLETATGPALTADGERVAILINVADPSELSDVPVAICDGIGLARTELMFNAPGAAGIGTSGGTGTGGGAGLADEETQLSAYRRLLAWADGRPVTVRTLDAGGDKPIAGYTVPNEANSFLGMRGVRLSLKHPDIFRVQIRALLRAAAEGEIRVMVPMVSVPSEMRQVREMVAAAAGELAAEGLAHKVPPVGMMVEVPAAALVLEAFDTDFVSIGSNDLTQYVMAASRDSADLHDLADPADPAVLALIATIVDKAGRRAVPVSICGDAGGDPAIVPALLDAGLRTLSVAPAAVGRVRRAVNDYRSAAA</sequence>
<dbReference type="InterPro" id="IPR036637">
    <property type="entry name" value="Phosphohistidine_dom_sf"/>
</dbReference>
<dbReference type="InterPro" id="IPR024692">
    <property type="entry name" value="PTS_EI"/>
</dbReference>
<dbReference type="Gene3D" id="3.20.20.60">
    <property type="entry name" value="Phosphoenolpyruvate-binding domains"/>
    <property type="match status" value="1"/>
</dbReference>
<feature type="domain" description="PEP-utilising enzyme C-terminal" evidence="13">
    <location>
        <begin position="256"/>
        <end position="550"/>
    </location>
</feature>
<evidence type="ECO:0000256" key="11">
    <source>
        <dbReference type="SAM" id="MobiDB-lite"/>
    </source>
</evidence>
<feature type="binding site" evidence="9">
    <location>
        <begin position="465"/>
        <end position="466"/>
    </location>
    <ligand>
        <name>phosphoenolpyruvate</name>
        <dbReference type="ChEBI" id="CHEBI:58702"/>
    </ligand>
</feature>
<reference evidence="15 16" key="1">
    <citation type="submission" date="2024-02" db="EMBL/GenBank/DDBJ databases">
        <title>Genome analysis and characterization of Microbaculum marinisediminis sp. nov., isolated from marine sediment.</title>
        <authorList>
            <person name="Du Z.-J."/>
            <person name="Ye Y.-Q."/>
            <person name="Zhang Z.-R."/>
            <person name="Yuan S.-M."/>
            <person name="Zhang X.-Y."/>
        </authorList>
    </citation>
    <scope>NUCLEOTIDE SEQUENCE [LARGE SCALE GENOMIC DNA]</scope>
    <source>
        <strain evidence="15 16">SDUM1044001</strain>
    </source>
</reference>
<proteinExistence type="inferred from homology"/>
<feature type="domain" description="PEP-utilising enzyme mobile" evidence="12">
    <location>
        <begin position="154"/>
        <end position="223"/>
    </location>
</feature>
<keyword evidence="3 7" id="KW-0808">Transferase</keyword>
<comment type="function">
    <text evidence="7">General (non sugar-specific) component of the phosphoenolpyruvate-dependent sugar phosphotransferase system (sugar PTS). This major carbohydrate active-transport system catalyzes the phosphorylation of incoming sugar substrates concomitantly with their translocation across the cell membrane. Enzyme I transfers the phosphoryl group from phosphoenolpyruvate (PEP) to the phosphoryl carrier protein (HPr).</text>
</comment>
<feature type="active site" description="Tele-phosphohistidine intermediate" evidence="8">
    <location>
        <position position="189"/>
    </location>
</feature>
<dbReference type="SUPFAM" id="SSF47831">
    <property type="entry name" value="Enzyme I of the PEP:sugar phosphotransferase system HPr-binding (sub)domain"/>
    <property type="match status" value="1"/>
</dbReference>
<dbReference type="GO" id="GO:0005737">
    <property type="term" value="C:cytoplasm"/>
    <property type="evidence" value="ECO:0007669"/>
    <property type="project" value="UniProtKB-SubCell"/>
</dbReference>
<dbReference type="InterPro" id="IPR015813">
    <property type="entry name" value="Pyrv/PenolPyrv_kinase-like_dom"/>
</dbReference>
<evidence type="ECO:0000256" key="3">
    <source>
        <dbReference type="ARBA" id="ARBA00022679"/>
    </source>
</evidence>
<dbReference type="SUPFAM" id="SSF51621">
    <property type="entry name" value="Phosphoenolpyruvate/pyruvate domain"/>
    <property type="match status" value="1"/>
</dbReference>
<keyword evidence="5 7" id="KW-0418">Kinase</keyword>
<dbReference type="InterPro" id="IPR008731">
    <property type="entry name" value="PTS_EIN"/>
</dbReference>